<sequence length="201" mass="21997">MALETFARMRCRTQPDTWAMAAVLVACGQAVAREAGRSVHGEIHRREEAAKCPILANSLLDFYAKCGAMDCAQRVFDSIADWRDVVAWNCLIAGYGRLGDSGKATEAFGRMREEGVRPSAITFVSVLTMCSHCGLVEEGRKCLESMAPKFGVHPTVQHYTCMVDLLARADRVEDAVSTVDAMPCYPDEVTWTAVMGAKARV</sequence>
<keyword evidence="1" id="KW-0677">Repeat</keyword>
<dbReference type="HOGENOM" id="CLU_002706_0_0_1"/>
<evidence type="ECO:0000256" key="1">
    <source>
        <dbReference type="ARBA" id="ARBA00022737"/>
    </source>
</evidence>
<dbReference type="PANTHER" id="PTHR47926:SF382">
    <property type="entry name" value="PENTACOTRIPEPTIDE-REPEAT REGION OF PRORP DOMAIN-CONTAINING PROTEIN"/>
    <property type="match status" value="1"/>
</dbReference>
<dbReference type="InterPro" id="IPR046960">
    <property type="entry name" value="PPR_At4g14850-like_plant"/>
</dbReference>
<dbReference type="STRING" id="88036.D8RJQ5"/>
<dbReference type="SUPFAM" id="SSF48452">
    <property type="entry name" value="TPR-like"/>
    <property type="match status" value="1"/>
</dbReference>
<dbReference type="AlphaFoldDB" id="D8RJQ5"/>
<reference evidence="3 4" key="1">
    <citation type="journal article" date="2011" name="Science">
        <title>The Selaginella genome identifies genetic changes associated with the evolution of vascular plants.</title>
        <authorList>
            <person name="Banks J.A."/>
            <person name="Nishiyama T."/>
            <person name="Hasebe M."/>
            <person name="Bowman J.L."/>
            <person name="Gribskov M."/>
            <person name="dePamphilis C."/>
            <person name="Albert V.A."/>
            <person name="Aono N."/>
            <person name="Aoyama T."/>
            <person name="Ambrose B.A."/>
            <person name="Ashton N.W."/>
            <person name="Axtell M.J."/>
            <person name="Barker E."/>
            <person name="Barker M.S."/>
            <person name="Bennetzen J.L."/>
            <person name="Bonawitz N.D."/>
            <person name="Chapple C."/>
            <person name="Cheng C."/>
            <person name="Correa L.G."/>
            <person name="Dacre M."/>
            <person name="DeBarry J."/>
            <person name="Dreyer I."/>
            <person name="Elias M."/>
            <person name="Engstrom E.M."/>
            <person name="Estelle M."/>
            <person name="Feng L."/>
            <person name="Finet C."/>
            <person name="Floyd S.K."/>
            <person name="Frommer W.B."/>
            <person name="Fujita T."/>
            <person name="Gramzow L."/>
            <person name="Gutensohn M."/>
            <person name="Harholt J."/>
            <person name="Hattori M."/>
            <person name="Heyl A."/>
            <person name="Hirai T."/>
            <person name="Hiwatashi Y."/>
            <person name="Ishikawa M."/>
            <person name="Iwata M."/>
            <person name="Karol K.G."/>
            <person name="Koehler B."/>
            <person name="Kolukisaoglu U."/>
            <person name="Kubo M."/>
            <person name="Kurata T."/>
            <person name="Lalonde S."/>
            <person name="Li K."/>
            <person name="Li Y."/>
            <person name="Litt A."/>
            <person name="Lyons E."/>
            <person name="Manning G."/>
            <person name="Maruyama T."/>
            <person name="Michael T.P."/>
            <person name="Mikami K."/>
            <person name="Miyazaki S."/>
            <person name="Morinaga S."/>
            <person name="Murata T."/>
            <person name="Mueller-Roeber B."/>
            <person name="Nelson D.R."/>
            <person name="Obara M."/>
            <person name="Oguri Y."/>
            <person name="Olmstead R.G."/>
            <person name="Onodera N."/>
            <person name="Petersen B.L."/>
            <person name="Pils B."/>
            <person name="Prigge M."/>
            <person name="Rensing S.A."/>
            <person name="Riano-Pachon D.M."/>
            <person name="Roberts A.W."/>
            <person name="Sato Y."/>
            <person name="Scheller H.V."/>
            <person name="Schulz B."/>
            <person name="Schulz C."/>
            <person name="Shakirov E.V."/>
            <person name="Shibagaki N."/>
            <person name="Shinohara N."/>
            <person name="Shippen D.E."/>
            <person name="Soerensen I."/>
            <person name="Sotooka R."/>
            <person name="Sugimoto N."/>
            <person name="Sugita M."/>
            <person name="Sumikawa N."/>
            <person name="Tanurdzic M."/>
            <person name="Theissen G."/>
            <person name="Ulvskov P."/>
            <person name="Wakazuki S."/>
            <person name="Weng J.K."/>
            <person name="Willats W.W."/>
            <person name="Wipf D."/>
            <person name="Wolf P.G."/>
            <person name="Yang L."/>
            <person name="Zimmer A.D."/>
            <person name="Zhu Q."/>
            <person name="Mitros T."/>
            <person name="Hellsten U."/>
            <person name="Loque D."/>
            <person name="Otillar R."/>
            <person name="Salamov A."/>
            <person name="Schmutz J."/>
            <person name="Shapiro H."/>
            <person name="Lindquist E."/>
            <person name="Lucas S."/>
            <person name="Rokhsar D."/>
            <person name="Grigoriev I.V."/>
        </authorList>
    </citation>
    <scope>NUCLEOTIDE SEQUENCE [LARGE SCALE GENOMIC DNA]</scope>
</reference>
<dbReference type="Proteomes" id="UP000001514">
    <property type="component" value="Unassembled WGS sequence"/>
</dbReference>
<keyword evidence="4" id="KW-1185">Reference proteome</keyword>
<accession>D8RJQ5</accession>
<dbReference type="PROSITE" id="PS51375">
    <property type="entry name" value="PPR"/>
    <property type="match status" value="1"/>
</dbReference>
<dbReference type="KEGG" id="smo:SELMODRAFT_94907"/>
<dbReference type="Pfam" id="PF01535">
    <property type="entry name" value="PPR"/>
    <property type="match status" value="2"/>
</dbReference>
<dbReference type="Gene3D" id="1.25.40.10">
    <property type="entry name" value="Tetratricopeptide repeat domain"/>
    <property type="match status" value="2"/>
</dbReference>
<gene>
    <name evidence="3" type="ORF">SELMODRAFT_94907</name>
</gene>
<dbReference type="PANTHER" id="PTHR47926">
    <property type="entry name" value="PENTATRICOPEPTIDE REPEAT-CONTAINING PROTEIN"/>
    <property type="match status" value="1"/>
</dbReference>
<dbReference type="NCBIfam" id="TIGR00756">
    <property type="entry name" value="PPR"/>
    <property type="match status" value="1"/>
</dbReference>
<protein>
    <recommendedName>
        <fullName evidence="5">Pentacotripeptide-repeat region of PRORP domain-containing protein</fullName>
    </recommendedName>
</protein>
<evidence type="ECO:0008006" key="5">
    <source>
        <dbReference type="Google" id="ProtNLM"/>
    </source>
</evidence>
<feature type="repeat" description="PPR" evidence="2">
    <location>
        <begin position="84"/>
        <end position="118"/>
    </location>
</feature>
<dbReference type="InParanoid" id="D8RJQ5"/>
<dbReference type="InterPro" id="IPR011990">
    <property type="entry name" value="TPR-like_helical_dom_sf"/>
</dbReference>
<name>D8RJQ5_SELML</name>
<dbReference type="Gramene" id="EFJ27949">
    <property type="protein sequence ID" value="EFJ27949"/>
    <property type="gene ID" value="SELMODRAFT_94907"/>
</dbReference>
<dbReference type="OMA" id="CPILANS"/>
<dbReference type="FunFam" id="1.25.40.10:FF:000031">
    <property type="entry name" value="Pentatricopeptide repeat-containing protein mitochondrial"/>
    <property type="match status" value="1"/>
</dbReference>
<dbReference type="InterPro" id="IPR002885">
    <property type="entry name" value="PPR_rpt"/>
</dbReference>
<dbReference type="eggNOG" id="KOG4197">
    <property type="taxonomic scope" value="Eukaryota"/>
</dbReference>
<dbReference type="EMBL" id="GL377581">
    <property type="protein sequence ID" value="EFJ27949.1"/>
    <property type="molecule type" value="Genomic_DNA"/>
</dbReference>
<organism evidence="4">
    <name type="scientific">Selaginella moellendorffii</name>
    <name type="common">Spikemoss</name>
    <dbReference type="NCBI Taxonomy" id="88036"/>
    <lineage>
        <taxon>Eukaryota</taxon>
        <taxon>Viridiplantae</taxon>
        <taxon>Streptophyta</taxon>
        <taxon>Embryophyta</taxon>
        <taxon>Tracheophyta</taxon>
        <taxon>Lycopodiopsida</taxon>
        <taxon>Selaginellales</taxon>
        <taxon>Selaginellaceae</taxon>
        <taxon>Selaginella</taxon>
    </lineage>
</organism>
<evidence type="ECO:0000313" key="4">
    <source>
        <dbReference type="Proteomes" id="UP000001514"/>
    </source>
</evidence>
<dbReference type="GO" id="GO:0003723">
    <property type="term" value="F:RNA binding"/>
    <property type="evidence" value="ECO:0007669"/>
    <property type="project" value="InterPro"/>
</dbReference>
<evidence type="ECO:0000256" key="2">
    <source>
        <dbReference type="PROSITE-ProRule" id="PRU00708"/>
    </source>
</evidence>
<proteinExistence type="predicted"/>
<evidence type="ECO:0000313" key="3">
    <source>
        <dbReference type="EMBL" id="EFJ27949.1"/>
    </source>
</evidence>
<dbReference type="GO" id="GO:0009451">
    <property type="term" value="P:RNA modification"/>
    <property type="evidence" value="ECO:0007669"/>
    <property type="project" value="InterPro"/>
</dbReference>
<dbReference type="Pfam" id="PF13041">
    <property type="entry name" value="PPR_2"/>
    <property type="match status" value="1"/>
</dbReference>